<dbReference type="Gene3D" id="3.40.1010.10">
    <property type="entry name" value="Cobalt-precorrin-4 Transmethylase, Domain 1"/>
    <property type="match status" value="1"/>
</dbReference>
<dbReference type="Gene3D" id="3.30.950.10">
    <property type="entry name" value="Methyltransferase, Cobalt-precorrin-4 Transmethylase, Domain 2"/>
    <property type="match status" value="1"/>
</dbReference>
<dbReference type="InterPro" id="IPR014776">
    <property type="entry name" value="4pyrrole_Mease_sub2"/>
</dbReference>
<name>A0A1G2BJ62_9BACT</name>
<organism evidence="8 9">
    <name type="scientific">Candidatus Komeilibacteria bacterium RIFCSPHIGHO2_01_FULL_52_14</name>
    <dbReference type="NCBI Taxonomy" id="1798549"/>
    <lineage>
        <taxon>Bacteria</taxon>
        <taxon>Candidatus Komeiliibacteriota</taxon>
    </lineage>
</organism>
<evidence type="ECO:0000256" key="1">
    <source>
        <dbReference type="ARBA" id="ARBA00022490"/>
    </source>
</evidence>
<evidence type="ECO:0000256" key="2">
    <source>
        <dbReference type="ARBA" id="ARBA00022552"/>
    </source>
</evidence>
<keyword evidence="5 6" id="KW-0949">S-adenosyl-L-methionine</keyword>
<evidence type="ECO:0000256" key="3">
    <source>
        <dbReference type="ARBA" id="ARBA00022603"/>
    </source>
</evidence>
<accession>A0A1G2BJ62</accession>
<comment type="similarity">
    <text evidence="6">Belongs to the methyltransferase superfamily. RsmI family.</text>
</comment>
<dbReference type="InterPro" id="IPR008189">
    <property type="entry name" value="rRNA_ssu_MeTfrase_I"/>
</dbReference>
<evidence type="ECO:0000256" key="4">
    <source>
        <dbReference type="ARBA" id="ARBA00022679"/>
    </source>
</evidence>
<evidence type="ECO:0000313" key="8">
    <source>
        <dbReference type="EMBL" id="OGY89142.1"/>
    </source>
</evidence>
<evidence type="ECO:0000256" key="5">
    <source>
        <dbReference type="ARBA" id="ARBA00022691"/>
    </source>
</evidence>
<dbReference type="InterPro" id="IPR014777">
    <property type="entry name" value="4pyrrole_Mease_sub1"/>
</dbReference>
<evidence type="ECO:0000256" key="6">
    <source>
        <dbReference type="HAMAP-Rule" id="MF_01877"/>
    </source>
</evidence>
<keyword evidence="2 6" id="KW-0698">rRNA processing</keyword>
<keyword evidence="3 6" id="KW-0489">Methyltransferase</keyword>
<dbReference type="AlphaFoldDB" id="A0A1G2BJ62"/>
<dbReference type="GO" id="GO:0005737">
    <property type="term" value="C:cytoplasm"/>
    <property type="evidence" value="ECO:0007669"/>
    <property type="project" value="UniProtKB-SubCell"/>
</dbReference>
<dbReference type="EMBL" id="MHKK01000041">
    <property type="protein sequence ID" value="OGY89142.1"/>
    <property type="molecule type" value="Genomic_DNA"/>
</dbReference>
<keyword evidence="1 6" id="KW-0963">Cytoplasm</keyword>
<proteinExistence type="inferred from homology"/>
<sequence length="225" mass="24591">MVSTLYIIATPIGNASDITERAVRTLSSVSAILAEDTRVTHKLLSLLGIRKGLIAWHEHSDARAWERIRVLLAGGSDLCYVTDAGTPGVSDPGGRLIELVRKELPDVHIVPIPGPSALAAAISVAGIPLSEFLFLGFLPHKKGRQTALHEIAQSARPVILFESVHRIRKLLAELAESKMRVVVCRELTKKFETVYRGTAAEVLEALTAMETKGEFVVIAHRYDRT</sequence>
<comment type="catalytic activity">
    <reaction evidence="6">
        <text>cytidine(1402) in 16S rRNA + S-adenosyl-L-methionine = 2'-O-methylcytidine(1402) in 16S rRNA + S-adenosyl-L-homocysteine + H(+)</text>
        <dbReference type="Rhea" id="RHEA:42924"/>
        <dbReference type="Rhea" id="RHEA-COMP:10285"/>
        <dbReference type="Rhea" id="RHEA-COMP:10286"/>
        <dbReference type="ChEBI" id="CHEBI:15378"/>
        <dbReference type="ChEBI" id="CHEBI:57856"/>
        <dbReference type="ChEBI" id="CHEBI:59789"/>
        <dbReference type="ChEBI" id="CHEBI:74495"/>
        <dbReference type="ChEBI" id="CHEBI:82748"/>
        <dbReference type="EC" id="2.1.1.198"/>
    </reaction>
</comment>
<dbReference type="NCBIfam" id="TIGR00096">
    <property type="entry name" value="16S rRNA (cytidine(1402)-2'-O)-methyltransferase"/>
    <property type="match status" value="1"/>
</dbReference>
<dbReference type="PIRSF" id="PIRSF005917">
    <property type="entry name" value="MTase_YraL"/>
    <property type="match status" value="1"/>
</dbReference>
<evidence type="ECO:0000313" key="9">
    <source>
        <dbReference type="Proteomes" id="UP000177817"/>
    </source>
</evidence>
<dbReference type="Pfam" id="PF00590">
    <property type="entry name" value="TP_methylase"/>
    <property type="match status" value="1"/>
</dbReference>
<evidence type="ECO:0000259" key="7">
    <source>
        <dbReference type="Pfam" id="PF00590"/>
    </source>
</evidence>
<comment type="function">
    <text evidence="6">Catalyzes the 2'-O-methylation of the ribose of cytidine 1402 (C1402) in 16S rRNA.</text>
</comment>
<dbReference type="InterPro" id="IPR035996">
    <property type="entry name" value="4pyrrol_Methylase_sf"/>
</dbReference>
<dbReference type="GO" id="GO:0070677">
    <property type="term" value="F:rRNA (cytosine-2'-O-)-methyltransferase activity"/>
    <property type="evidence" value="ECO:0007669"/>
    <property type="project" value="UniProtKB-UniRule"/>
</dbReference>
<dbReference type="HAMAP" id="MF_01877">
    <property type="entry name" value="16SrRNA_methyltr_I"/>
    <property type="match status" value="1"/>
</dbReference>
<comment type="subcellular location">
    <subcellularLocation>
        <location evidence="6">Cytoplasm</location>
    </subcellularLocation>
</comment>
<comment type="caution">
    <text evidence="8">The sequence shown here is derived from an EMBL/GenBank/DDBJ whole genome shotgun (WGS) entry which is preliminary data.</text>
</comment>
<dbReference type="FunFam" id="3.30.950.10:FF:000002">
    <property type="entry name" value="Ribosomal RNA small subunit methyltransferase I"/>
    <property type="match status" value="1"/>
</dbReference>
<dbReference type="SUPFAM" id="SSF53790">
    <property type="entry name" value="Tetrapyrrole methylase"/>
    <property type="match status" value="1"/>
</dbReference>
<keyword evidence="4 6" id="KW-0808">Transferase</keyword>
<dbReference type="EC" id="2.1.1.198" evidence="6"/>
<dbReference type="PANTHER" id="PTHR46111:SF1">
    <property type="entry name" value="RIBOSOMAL RNA SMALL SUBUNIT METHYLTRANSFERASE I"/>
    <property type="match status" value="1"/>
</dbReference>
<feature type="domain" description="Tetrapyrrole methylase" evidence="7">
    <location>
        <begin position="4"/>
        <end position="202"/>
    </location>
</feature>
<dbReference type="CDD" id="cd11648">
    <property type="entry name" value="RsmI"/>
    <property type="match status" value="1"/>
</dbReference>
<dbReference type="PANTHER" id="PTHR46111">
    <property type="entry name" value="RIBOSOMAL RNA SMALL SUBUNIT METHYLTRANSFERASE I"/>
    <property type="match status" value="1"/>
</dbReference>
<dbReference type="InterPro" id="IPR000878">
    <property type="entry name" value="4pyrrol_Mease"/>
</dbReference>
<gene>
    <name evidence="6" type="primary">rsmI</name>
    <name evidence="8" type="ORF">A2677_02950</name>
</gene>
<reference evidence="8 9" key="1">
    <citation type="journal article" date="2016" name="Nat. Commun.">
        <title>Thousands of microbial genomes shed light on interconnected biogeochemical processes in an aquifer system.</title>
        <authorList>
            <person name="Anantharaman K."/>
            <person name="Brown C.T."/>
            <person name="Hug L.A."/>
            <person name="Sharon I."/>
            <person name="Castelle C.J."/>
            <person name="Probst A.J."/>
            <person name="Thomas B.C."/>
            <person name="Singh A."/>
            <person name="Wilkins M.J."/>
            <person name="Karaoz U."/>
            <person name="Brodie E.L."/>
            <person name="Williams K.H."/>
            <person name="Hubbard S.S."/>
            <person name="Banfield J.F."/>
        </authorList>
    </citation>
    <scope>NUCLEOTIDE SEQUENCE [LARGE SCALE GENOMIC DNA]</scope>
</reference>
<dbReference type="Proteomes" id="UP000177817">
    <property type="component" value="Unassembled WGS sequence"/>
</dbReference>
<protein>
    <recommendedName>
        <fullName evidence="6">Ribosomal RNA small subunit methyltransferase I</fullName>
        <ecNumber evidence="6">2.1.1.198</ecNumber>
    </recommendedName>
    <alternativeName>
        <fullName evidence="6">16S rRNA 2'-O-ribose C1402 methyltransferase</fullName>
    </alternativeName>
    <alternativeName>
        <fullName evidence="6">rRNA (cytidine-2'-O-)-methyltransferase RsmI</fullName>
    </alternativeName>
</protein>